<sequence>MKSLSDCNDINVARNDGAVKRYVEEKEVLNKNAFNYSGAHFKWTKPNWQDYKVEHPIAVRHVKRLQELGLKDPWVSLRCTKGATAMHFV</sequence>
<dbReference type="OrthoDB" id="521512at2759"/>
<dbReference type="EMBL" id="UZAE01012150">
    <property type="protein sequence ID" value="VDO03763.1"/>
    <property type="molecule type" value="Genomic_DNA"/>
</dbReference>
<dbReference type="AlphaFoldDB" id="A0A0R3TL20"/>
<reference evidence="3" key="1">
    <citation type="submission" date="2017-02" db="UniProtKB">
        <authorList>
            <consortium name="WormBaseParasite"/>
        </authorList>
    </citation>
    <scope>IDENTIFICATION</scope>
</reference>
<protein>
    <submittedName>
        <fullName evidence="3">ANK_REP_REGION domain-containing protein</fullName>
    </submittedName>
</protein>
<organism evidence="3">
    <name type="scientific">Rodentolepis nana</name>
    <name type="common">Dwarf tapeworm</name>
    <name type="synonym">Hymenolepis nana</name>
    <dbReference type="NCBI Taxonomy" id="102285"/>
    <lineage>
        <taxon>Eukaryota</taxon>
        <taxon>Metazoa</taxon>
        <taxon>Spiralia</taxon>
        <taxon>Lophotrochozoa</taxon>
        <taxon>Platyhelminthes</taxon>
        <taxon>Cestoda</taxon>
        <taxon>Eucestoda</taxon>
        <taxon>Cyclophyllidea</taxon>
        <taxon>Hymenolepididae</taxon>
        <taxon>Rodentolepis</taxon>
    </lineage>
</organism>
<evidence type="ECO:0000313" key="3">
    <source>
        <dbReference type="WBParaSite" id="HNAJ_0000790701-mRNA-1"/>
    </source>
</evidence>
<accession>A0A0R3TL20</accession>
<name>A0A0R3TL20_RODNA</name>
<evidence type="ECO:0000313" key="1">
    <source>
        <dbReference type="EMBL" id="VDO03763.1"/>
    </source>
</evidence>
<dbReference type="Proteomes" id="UP000278807">
    <property type="component" value="Unassembled WGS sequence"/>
</dbReference>
<proteinExistence type="predicted"/>
<evidence type="ECO:0000313" key="2">
    <source>
        <dbReference type="Proteomes" id="UP000278807"/>
    </source>
</evidence>
<dbReference type="WBParaSite" id="HNAJ_0000790701-mRNA-1">
    <property type="protein sequence ID" value="HNAJ_0000790701-mRNA-1"/>
    <property type="gene ID" value="HNAJ_0000790701"/>
</dbReference>
<reference evidence="1 2" key="2">
    <citation type="submission" date="2018-11" db="EMBL/GenBank/DDBJ databases">
        <authorList>
            <consortium name="Pathogen Informatics"/>
        </authorList>
    </citation>
    <scope>NUCLEOTIDE SEQUENCE [LARGE SCALE GENOMIC DNA]</scope>
</reference>
<gene>
    <name evidence="1" type="ORF">HNAJ_LOCUS7903</name>
</gene>
<keyword evidence="2" id="KW-1185">Reference proteome</keyword>